<dbReference type="InterPro" id="IPR002347">
    <property type="entry name" value="SDR_fam"/>
</dbReference>
<dbReference type="PANTHER" id="PTHR44196:SF1">
    <property type="entry name" value="DEHYDROGENASE_REDUCTASE SDR FAMILY MEMBER 7B"/>
    <property type="match status" value="1"/>
</dbReference>
<dbReference type="EMBL" id="PDES01000006">
    <property type="protein sequence ID" value="RRQ86023.1"/>
    <property type="molecule type" value="Genomic_DNA"/>
</dbReference>
<keyword evidence="6" id="KW-1185">Reference proteome</keyword>
<dbReference type="GO" id="GO:0016491">
    <property type="term" value="F:oxidoreductase activity"/>
    <property type="evidence" value="ECO:0007669"/>
    <property type="project" value="UniProtKB-KW"/>
</dbReference>
<dbReference type="Proteomes" id="UP000276379">
    <property type="component" value="Unassembled WGS sequence"/>
</dbReference>
<dbReference type="InterPro" id="IPR036291">
    <property type="entry name" value="NAD(P)-bd_dom_sf"/>
</dbReference>
<dbReference type="InterPro" id="IPR057326">
    <property type="entry name" value="KR_dom"/>
</dbReference>
<reference evidence="5 6" key="1">
    <citation type="submission" date="2017-10" db="EMBL/GenBank/DDBJ databases">
        <title>Draft genome of actinobacteria isolated from guarana (Paullinia cupana (Mart.) Ducke.</title>
        <authorList>
            <person name="Siqueira K.A."/>
            <person name="Liotti R.G."/>
            <person name="Mendes T.A."/>
            <person name="Soares M.A."/>
        </authorList>
    </citation>
    <scope>NUCLEOTIDE SEQUENCE [LARGE SCALE GENOMIC DNA]</scope>
    <source>
        <strain evidence="5 6">199</strain>
    </source>
</reference>
<proteinExistence type="inferred from homology"/>
<dbReference type="GO" id="GO:0016020">
    <property type="term" value="C:membrane"/>
    <property type="evidence" value="ECO:0007669"/>
    <property type="project" value="TreeGrafter"/>
</dbReference>
<protein>
    <submittedName>
        <fullName evidence="5">Acetoin dehydrogenase</fullName>
    </submittedName>
</protein>
<gene>
    <name evidence="5" type="ORF">CQW44_13775</name>
</gene>
<evidence type="ECO:0000313" key="6">
    <source>
        <dbReference type="Proteomes" id="UP000276379"/>
    </source>
</evidence>
<dbReference type="Gene3D" id="3.40.50.720">
    <property type="entry name" value="NAD(P)-binding Rossmann-like Domain"/>
    <property type="match status" value="1"/>
</dbReference>
<evidence type="ECO:0000256" key="3">
    <source>
        <dbReference type="RuleBase" id="RU000363"/>
    </source>
</evidence>
<evidence type="ECO:0000256" key="2">
    <source>
        <dbReference type="ARBA" id="ARBA00023002"/>
    </source>
</evidence>
<evidence type="ECO:0000256" key="1">
    <source>
        <dbReference type="ARBA" id="ARBA00006484"/>
    </source>
</evidence>
<dbReference type="InterPro" id="IPR020904">
    <property type="entry name" value="Sc_DH/Rdtase_CS"/>
</dbReference>
<dbReference type="SUPFAM" id="SSF51735">
    <property type="entry name" value="NAD(P)-binding Rossmann-fold domains"/>
    <property type="match status" value="1"/>
</dbReference>
<name>A0A3R8QHB1_9ACTN</name>
<comment type="caution">
    <text evidence="5">The sequence shown here is derived from an EMBL/GenBank/DDBJ whole genome shotgun (WGS) entry which is preliminary data.</text>
</comment>
<dbReference type="PRINTS" id="PR00080">
    <property type="entry name" value="SDRFAMILY"/>
</dbReference>
<dbReference type="Pfam" id="PF00106">
    <property type="entry name" value="adh_short"/>
    <property type="match status" value="1"/>
</dbReference>
<comment type="similarity">
    <text evidence="1 3">Belongs to the short-chain dehydrogenases/reductases (SDR) family.</text>
</comment>
<keyword evidence="2" id="KW-0560">Oxidoreductase</keyword>
<accession>A0A3R8QHB1</accession>
<dbReference type="RefSeq" id="WP_125213456.1">
    <property type="nucleotide sequence ID" value="NZ_PDES01000006.1"/>
</dbReference>
<dbReference type="PROSITE" id="PS00061">
    <property type="entry name" value="ADH_SHORT"/>
    <property type="match status" value="1"/>
</dbReference>
<organism evidence="5 6">
    <name type="scientific">Streptomyces griseofuscus</name>
    <dbReference type="NCBI Taxonomy" id="146922"/>
    <lineage>
        <taxon>Bacteria</taxon>
        <taxon>Bacillati</taxon>
        <taxon>Actinomycetota</taxon>
        <taxon>Actinomycetes</taxon>
        <taxon>Kitasatosporales</taxon>
        <taxon>Streptomycetaceae</taxon>
        <taxon>Streptomyces</taxon>
    </lineage>
</organism>
<dbReference type="SMART" id="SM00822">
    <property type="entry name" value="PKS_KR"/>
    <property type="match status" value="1"/>
</dbReference>
<sequence>MSTVTGKVAVVTGAGSGIGRSLAAELARRGARLALSDIDGTGLAETATQVTSLGAGVHTARLDVSDRTAVESYATTVAEHFGTVHQVYNNAGIGGGGGTVLETDWSVYERTIAINLFGVVHGTKAFLSHLIASGDGHVVNISSLNGIMAQPTLSAYCAAKFGVRGFTETLRTEMLAGRHPVRVSVVHPGGVRTNIASAALGAARGRGIEIPARQLARARVYNDKLLKMPARQAATIIVDGVEAGRPRIMVGRDAQLADLVVRLFPRLSPKLTVLLERRLFGKA</sequence>
<dbReference type="AlphaFoldDB" id="A0A3R8QHB1"/>
<evidence type="ECO:0000313" key="5">
    <source>
        <dbReference type="EMBL" id="RRQ86023.1"/>
    </source>
</evidence>
<feature type="domain" description="Ketoreductase" evidence="4">
    <location>
        <begin position="7"/>
        <end position="194"/>
    </location>
</feature>
<dbReference type="PANTHER" id="PTHR44196">
    <property type="entry name" value="DEHYDROGENASE/REDUCTASE SDR FAMILY MEMBER 7B"/>
    <property type="match status" value="1"/>
</dbReference>
<dbReference type="PRINTS" id="PR00081">
    <property type="entry name" value="GDHRDH"/>
</dbReference>
<evidence type="ECO:0000259" key="4">
    <source>
        <dbReference type="SMART" id="SM00822"/>
    </source>
</evidence>